<evidence type="ECO:0000259" key="5">
    <source>
        <dbReference type="PROSITE" id="PS51186"/>
    </source>
</evidence>
<reference evidence="6 7" key="1">
    <citation type="submission" date="2018-06" db="EMBL/GenBank/DDBJ databases">
        <title>Genomic Encyclopedia of Type Strains, Phase IV (KMG-IV): sequencing the most valuable type-strain genomes for metagenomic binning, comparative biology and taxonomic classification.</title>
        <authorList>
            <person name="Goeker M."/>
        </authorList>
    </citation>
    <scope>NUCLEOTIDE SEQUENCE [LARGE SCALE GENOMIC DNA]</scope>
    <source>
        <strain evidence="6 7">DSM 26720</strain>
    </source>
</reference>
<dbReference type="InterPro" id="IPR050680">
    <property type="entry name" value="YpeA/RimI_acetyltransf"/>
</dbReference>
<gene>
    <name evidence="6" type="ORF">C7374_101223</name>
</gene>
<dbReference type="RefSeq" id="WP_111573769.1">
    <property type="nucleotide sequence ID" value="NZ_JBHEEY010000001.1"/>
</dbReference>
<keyword evidence="3 6" id="KW-0808">Transferase</keyword>
<keyword evidence="7" id="KW-1185">Reference proteome</keyword>
<proteinExistence type="inferred from homology"/>
<dbReference type="SUPFAM" id="SSF55729">
    <property type="entry name" value="Acyl-CoA N-acyltransferases (Nat)"/>
    <property type="match status" value="1"/>
</dbReference>
<evidence type="ECO:0000313" key="6">
    <source>
        <dbReference type="EMBL" id="RAK33898.1"/>
    </source>
</evidence>
<protein>
    <submittedName>
        <fullName evidence="6">Ribosomal-protein-alanine N-acetyltransferase</fullName>
    </submittedName>
</protein>
<dbReference type="Pfam" id="PF00583">
    <property type="entry name" value="Acetyltransf_1"/>
    <property type="match status" value="1"/>
</dbReference>
<evidence type="ECO:0000256" key="1">
    <source>
        <dbReference type="ARBA" id="ARBA00005395"/>
    </source>
</evidence>
<dbReference type="Gene3D" id="3.40.630.30">
    <property type="match status" value="1"/>
</dbReference>
<dbReference type="OrthoDB" id="9804026at2"/>
<evidence type="ECO:0000256" key="3">
    <source>
        <dbReference type="ARBA" id="ARBA00022679"/>
    </source>
</evidence>
<dbReference type="CDD" id="cd04301">
    <property type="entry name" value="NAT_SF"/>
    <property type="match status" value="1"/>
</dbReference>
<dbReference type="AlphaFoldDB" id="A0A364JYW2"/>
<dbReference type="InterPro" id="IPR000182">
    <property type="entry name" value="GNAT_dom"/>
</dbReference>
<comment type="similarity">
    <text evidence="1">Belongs to the acetyltransferase family. RimI subfamily.</text>
</comment>
<dbReference type="InterPro" id="IPR016181">
    <property type="entry name" value="Acyl_CoA_acyltransferase"/>
</dbReference>
<dbReference type="PANTHER" id="PTHR43420">
    <property type="entry name" value="ACETYLTRANSFERASE"/>
    <property type="match status" value="1"/>
</dbReference>
<comment type="caution">
    <text evidence="6">The sequence shown here is derived from an EMBL/GenBank/DDBJ whole genome shotgun (WGS) entry which is preliminary data.</text>
</comment>
<accession>A0A364JYW2</accession>
<evidence type="ECO:0000256" key="2">
    <source>
        <dbReference type="ARBA" id="ARBA00022490"/>
    </source>
</evidence>
<organism evidence="6 7">
    <name type="scientific">Falsochrobactrum ovis</name>
    <dbReference type="NCBI Taxonomy" id="1293442"/>
    <lineage>
        <taxon>Bacteria</taxon>
        <taxon>Pseudomonadati</taxon>
        <taxon>Pseudomonadota</taxon>
        <taxon>Alphaproteobacteria</taxon>
        <taxon>Hyphomicrobiales</taxon>
        <taxon>Brucellaceae</taxon>
        <taxon>Falsochrobactrum</taxon>
    </lineage>
</organism>
<dbReference type="PANTHER" id="PTHR43420:SF12">
    <property type="entry name" value="N-ACETYLTRANSFERASE DOMAIN-CONTAINING PROTEIN"/>
    <property type="match status" value="1"/>
</dbReference>
<dbReference type="GO" id="GO:0008080">
    <property type="term" value="F:N-acetyltransferase activity"/>
    <property type="evidence" value="ECO:0007669"/>
    <property type="project" value="InterPro"/>
</dbReference>
<dbReference type="NCBIfam" id="TIGR01575">
    <property type="entry name" value="rimI"/>
    <property type="match status" value="1"/>
</dbReference>
<dbReference type="EMBL" id="QLMK01000001">
    <property type="protein sequence ID" value="RAK33898.1"/>
    <property type="molecule type" value="Genomic_DNA"/>
</dbReference>
<evidence type="ECO:0000256" key="4">
    <source>
        <dbReference type="ARBA" id="ARBA00023315"/>
    </source>
</evidence>
<name>A0A364JYW2_9HYPH</name>
<sequence>MMSFLLERFARKPVLVEPLNASFSGEIHRIHAHVFHHSWSSDDFRSLIAQDTVFGFIARQQGKPDKISGFVLARLVAGEAEILTIAVELDAQRHGIGRALMDAVLRHLYQERAESLFLEVDETNIAALTLYRRLGFNKVGTRPAYYETKNGRSSALVLRRDLVRPQ</sequence>
<keyword evidence="2" id="KW-0963">Cytoplasm</keyword>
<feature type="domain" description="N-acetyltransferase" evidence="5">
    <location>
        <begin position="14"/>
        <end position="163"/>
    </location>
</feature>
<dbReference type="InterPro" id="IPR006464">
    <property type="entry name" value="AcTrfase_RimI/Ard1"/>
</dbReference>
<evidence type="ECO:0000313" key="7">
    <source>
        <dbReference type="Proteomes" id="UP000249453"/>
    </source>
</evidence>
<dbReference type="Proteomes" id="UP000249453">
    <property type="component" value="Unassembled WGS sequence"/>
</dbReference>
<dbReference type="PROSITE" id="PS51186">
    <property type="entry name" value="GNAT"/>
    <property type="match status" value="1"/>
</dbReference>
<keyword evidence="4" id="KW-0012">Acyltransferase</keyword>